<evidence type="ECO:0000256" key="1">
    <source>
        <dbReference type="ARBA" id="ARBA00007116"/>
    </source>
</evidence>
<evidence type="ECO:0000256" key="2">
    <source>
        <dbReference type="ARBA" id="ARBA00022730"/>
    </source>
</evidence>
<protein>
    <recommendedName>
        <fullName evidence="6 7">Large ribosomal subunit protein uL18</fullName>
    </recommendedName>
</protein>
<dbReference type="HAMAP" id="MF_01337_B">
    <property type="entry name" value="Ribosomal_uL18_B"/>
    <property type="match status" value="1"/>
</dbReference>
<comment type="function">
    <text evidence="7">This is one of the proteins that bind and probably mediate the attachment of the 5S RNA into the large ribosomal subunit, where it forms part of the central protuberance.</text>
</comment>
<dbReference type="GO" id="GO:0022625">
    <property type="term" value="C:cytosolic large ribosomal subunit"/>
    <property type="evidence" value="ECO:0007669"/>
    <property type="project" value="TreeGrafter"/>
</dbReference>
<evidence type="ECO:0000256" key="5">
    <source>
        <dbReference type="ARBA" id="ARBA00023274"/>
    </source>
</evidence>
<dbReference type="CDD" id="cd00432">
    <property type="entry name" value="Ribosomal_L18_L5e"/>
    <property type="match status" value="1"/>
</dbReference>
<keyword evidence="5 7" id="KW-0687">Ribonucleoprotein</keyword>
<dbReference type="InterPro" id="IPR005484">
    <property type="entry name" value="Ribosomal_uL18_bac/plant/anim"/>
</dbReference>
<sequence length="119" mass="13082">MGQVVKVARRQKIKKRSKARGQGTAEKPRLCVYRSLSQIYAQLVDDNNGSTLLAVSSMSKENKALKGSKTEVSRAIGKQIGEKAMEKGITKVVFDRNGFRYHGRVQALAEGAREAGLVF</sequence>
<dbReference type="InterPro" id="IPR004389">
    <property type="entry name" value="Ribosomal_uL18_bac-type"/>
</dbReference>
<dbReference type="PANTHER" id="PTHR12899">
    <property type="entry name" value="39S RIBOSOMAL PROTEIN L18, MITOCHONDRIAL"/>
    <property type="match status" value="1"/>
</dbReference>
<dbReference type="GO" id="GO:0003735">
    <property type="term" value="F:structural constituent of ribosome"/>
    <property type="evidence" value="ECO:0007669"/>
    <property type="project" value="InterPro"/>
</dbReference>
<keyword evidence="3 7" id="KW-0694">RNA-binding</keyword>
<evidence type="ECO:0000256" key="4">
    <source>
        <dbReference type="ARBA" id="ARBA00022980"/>
    </source>
</evidence>
<dbReference type="SUPFAM" id="SSF53137">
    <property type="entry name" value="Translational machinery components"/>
    <property type="match status" value="1"/>
</dbReference>
<dbReference type="NCBIfam" id="TIGR00060">
    <property type="entry name" value="L18_bact"/>
    <property type="match status" value="1"/>
</dbReference>
<name>A0A317T817_9CHLB</name>
<dbReference type="RefSeq" id="WP_110022519.1">
    <property type="nucleotide sequence ID" value="NZ_PDNZ01000002.1"/>
</dbReference>
<dbReference type="Gene3D" id="3.30.420.100">
    <property type="match status" value="1"/>
</dbReference>
<dbReference type="Pfam" id="PF00861">
    <property type="entry name" value="Ribosomal_L18p"/>
    <property type="match status" value="1"/>
</dbReference>
<keyword evidence="10" id="KW-1185">Reference proteome</keyword>
<evidence type="ECO:0000313" key="10">
    <source>
        <dbReference type="Proteomes" id="UP000246278"/>
    </source>
</evidence>
<comment type="similarity">
    <text evidence="1 7">Belongs to the universal ribosomal protein uL18 family.</text>
</comment>
<dbReference type="GO" id="GO:0006412">
    <property type="term" value="P:translation"/>
    <property type="evidence" value="ECO:0007669"/>
    <property type="project" value="UniProtKB-UniRule"/>
</dbReference>
<evidence type="ECO:0000256" key="3">
    <source>
        <dbReference type="ARBA" id="ARBA00022884"/>
    </source>
</evidence>
<dbReference type="GO" id="GO:0008097">
    <property type="term" value="F:5S rRNA binding"/>
    <property type="evidence" value="ECO:0007669"/>
    <property type="project" value="TreeGrafter"/>
</dbReference>
<dbReference type="Proteomes" id="UP000246278">
    <property type="component" value="Unassembled WGS sequence"/>
</dbReference>
<organism evidence="9 10">
    <name type="scientific">Prosthecochloris marina</name>
    <dbReference type="NCBI Taxonomy" id="2017681"/>
    <lineage>
        <taxon>Bacteria</taxon>
        <taxon>Pseudomonadati</taxon>
        <taxon>Chlorobiota</taxon>
        <taxon>Chlorobiia</taxon>
        <taxon>Chlorobiales</taxon>
        <taxon>Chlorobiaceae</taxon>
        <taxon>Prosthecochloris</taxon>
    </lineage>
</organism>
<dbReference type="AlphaFoldDB" id="A0A317T817"/>
<evidence type="ECO:0000313" key="9">
    <source>
        <dbReference type="EMBL" id="PWW82802.1"/>
    </source>
</evidence>
<dbReference type="EMBL" id="PDNZ01000002">
    <property type="protein sequence ID" value="PWW82802.1"/>
    <property type="molecule type" value="Genomic_DNA"/>
</dbReference>
<accession>A0A317T817</accession>
<comment type="subunit">
    <text evidence="7">Part of the 50S ribosomal subunit; part of the 5S rRNA/L5/L18/L25 subcomplex. Contacts the 5S and 23S rRNAs.</text>
</comment>
<proteinExistence type="inferred from homology"/>
<dbReference type="PANTHER" id="PTHR12899:SF3">
    <property type="entry name" value="LARGE RIBOSOMAL SUBUNIT PROTEIN UL18M"/>
    <property type="match status" value="1"/>
</dbReference>
<dbReference type="FunFam" id="3.30.420.100:FF:000001">
    <property type="entry name" value="50S ribosomal protein L18"/>
    <property type="match status" value="1"/>
</dbReference>
<keyword evidence="4 7" id="KW-0689">Ribosomal protein</keyword>
<evidence type="ECO:0000256" key="6">
    <source>
        <dbReference type="ARBA" id="ARBA00035197"/>
    </source>
</evidence>
<feature type="compositionally biased region" description="Basic residues" evidence="8">
    <location>
        <begin position="7"/>
        <end position="19"/>
    </location>
</feature>
<keyword evidence="2 7" id="KW-0699">rRNA-binding</keyword>
<feature type="region of interest" description="Disordered" evidence="8">
    <location>
        <begin position="1"/>
        <end position="26"/>
    </location>
</feature>
<evidence type="ECO:0000256" key="7">
    <source>
        <dbReference type="HAMAP-Rule" id="MF_01337"/>
    </source>
</evidence>
<dbReference type="OrthoDB" id="9810939at2"/>
<reference evidence="10" key="1">
    <citation type="submission" date="2017-10" db="EMBL/GenBank/DDBJ databases">
        <authorList>
            <person name="Gaisin V.A."/>
            <person name="Rysina M.S."/>
            <person name="Grouzdev D.S."/>
        </authorList>
    </citation>
    <scope>NUCLEOTIDE SEQUENCE [LARGE SCALE GENOMIC DNA]</scope>
    <source>
        <strain evidence="10">V1</strain>
    </source>
</reference>
<evidence type="ECO:0000256" key="8">
    <source>
        <dbReference type="SAM" id="MobiDB-lite"/>
    </source>
</evidence>
<dbReference type="InterPro" id="IPR057268">
    <property type="entry name" value="Ribosomal_L18"/>
</dbReference>
<comment type="caution">
    <text evidence="9">The sequence shown here is derived from an EMBL/GenBank/DDBJ whole genome shotgun (WGS) entry which is preliminary data.</text>
</comment>
<gene>
    <name evidence="7" type="primary">rplR</name>
    <name evidence="9" type="ORF">CR164_03425</name>
</gene>